<accession>A0A0M9G3Q3</accession>
<dbReference type="GO" id="GO:0005525">
    <property type="term" value="F:GTP binding"/>
    <property type="evidence" value="ECO:0007669"/>
    <property type="project" value="InterPro"/>
</dbReference>
<feature type="region of interest" description="Disordered" evidence="1">
    <location>
        <begin position="319"/>
        <end position="420"/>
    </location>
</feature>
<proteinExistence type="predicted"/>
<dbReference type="PANTHER" id="PTHR14932:SF1">
    <property type="entry name" value="RAB-LIKE PROTEIN 6"/>
    <property type="match status" value="1"/>
</dbReference>
<feature type="region of interest" description="Disordered" evidence="1">
    <location>
        <begin position="436"/>
        <end position="480"/>
    </location>
</feature>
<dbReference type="GO" id="GO:0005634">
    <property type="term" value="C:nucleus"/>
    <property type="evidence" value="ECO:0007669"/>
    <property type="project" value="TreeGrafter"/>
</dbReference>
<dbReference type="OrthoDB" id="207081at2759"/>
<feature type="compositionally biased region" description="Polar residues" evidence="1">
    <location>
        <begin position="342"/>
        <end position="370"/>
    </location>
</feature>
<evidence type="ECO:0000313" key="3">
    <source>
        <dbReference type="Proteomes" id="UP000037923"/>
    </source>
</evidence>
<dbReference type="InterPro" id="IPR027417">
    <property type="entry name" value="P-loop_NTPase"/>
</dbReference>
<dbReference type="RefSeq" id="XP_015660229.1">
    <property type="nucleotide sequence ID" value="XM_015801609.1"/>
</dbReference>
<comment type="caution">
    <text evidence="2">The sequence shown here is derived from an EMBL/GenBank/DDBJ whole genome shotgun (WGS) entry which is preliminary data.</text>
</comment>
<dbReference type="Gene3D" id="3.40.50.300">
    <property type="entry name" value="P-loop containing nucleotide triphosphate hydrolases"/>
    <property type="match status" value="1"/>
</dbReference>
<reference evidence="2 3" key="1">
    <citation type="submission" date="2015-07" db="EMBL/GenBank/DDBJ databases">
        <title>High-quality genome of monoxenous trypanosomatid Leptomonas pyrrhocoris.</title>
        <authorList>
            <person name="Flegontov P."/>
            <person name="Butenko A."/>
            <person name="Firsov S."/>
            <person name="Vlcek C."/>
            <person name="Logacheva M.D."/>
            <person name="Field M."/>
            <person name="Filatov D."/>
            <person name="Flegontova O."/>
            <person name="Gerasimov E."/>
            <person name="Jackson A.P."/>
            <person name="Kelly S."/>
            <person name="Opperdoes F."/>
            <person name="O'Reilly A."/>
            <person name="Votypka J."/>
            <person name="Yurchenko V."/>
            <person name="Lukes J."/>
        </authorList>
    </citation>
    <scope>NUCLEOTIDE SEQUENCE [LARGE SCALE GENOMIC DNA]</scope>
    <source>
        <strain evidence="2">H10</strain>
    </source>
</reference>
<gene>
    <name evidence="2" type="ORF">ABB37_04066</name>
</gene>
<protein>
    <submittedName>
        <fullName evidence="2">Uncharacterized protein</fullName>
    </submittedName>
</protein>
<feature type="non-terminal residue" evidence="2">
    <location>
        <position position="480"/>
    </location>
</feature>
<dbReference type="InterPro" id="IPR040385">
    <property type="entry name" value="RABL6"/>
</dbReference>
<sequence length="480" mass="49952">MSFMGYVQSLWGPSAASASSSSSGGGGLFSSPAVSSSAVRSSSCSGGSAQYIGSGVWPLSPQVREEMKKGTRYNMKVLLRGTKGTGKSTLLARLTGHPLPLSYTPSTELIASTMRLQGEHCAPHEGTKVDIWEVVEEGRQRSASSSSPNATAKAAHHIPSAQLQEALRMAADTRLLDVYAGAHLTIFMIDPRQRASWEYAKQETLHVPPTCCVLYALNFSDATSAAITANVPLAEVQAWRGRVRRATTSVVHRMLEGRQASEEFSVQPMTAVLSALSGAGIMGVIRALHVASTLLRIATEEVRVVRLFQLLARQQSVSIDNAAPQPNPTPTLAPTGGAGAGEQQTTSADDVSVKQSTGDPRQLSTHSGFNQPGGHPPAALQLPPGVDGTTALRMEHRGTSSSSVVLGDPPPLLDSHSNGASLRPLTEAEAMKLFLGSGSSGESNGSGRSSSSSSSSFTAGPSSHGGAGTPHTPRGVVSAR</sequence>
<organism evidence="2 3">
    <name type="scientific">Leptomonas pyrrhocoris</name>
    <name type="common">Firebug parasite</name>
    <dbReference type="NCBI Taxonomy" id="157538"/>
    <lineage>
        <taxon>Eukaryota</taxon>
        <taxon>Discoba</taxon>
        <taxon>Euglenozoa</taxon>
        <taxon>Kinetoplastea</taxon>
        <taxon>Metakinetoplastina</taxon>
        <taxon>Trypanosomatida</taxon>
        <taxon>Trypanosomatidae</taxon>
        <taxon>Leishmaniinae</taxon>
        <taxon>Leptomonas</taxon>
    </lineage>
</organism>
<dbReference type="VEuPathDB" id="TriTrypDB:LpyrH10_06_4360"/>
<name>A0A0M9G3Q3_LEPPY</name>
<dbReference type="GeneID" id="26904357"/>
<dbReference type="AlphaFoldDB" id="A0A0M9G3Q3"/>
<dbReference type="SUPFAM" id="SSF52540">
    <property type="entry name" value="P-loop containing nucleoside triphosphate hydrolases"/>
    <property type="match status" value="1"/>
</dbReference>
<dbReference type="Proteomes" id="UP000037923">
    <property type="component" value="Unassembled WGS sequence"/>
</dbReference>
<dbReference type="GO" id="GO:0005829">
    <property type="term" value="C:cytosol"/>
    <property type="evidence" value="ECO:0007669"/>
    <property type="project" value="TreeGrafter"/>
</dbReference>
<dbReference type="EMBL" id="LGTL01000006">
    <property type="protein sequence ID" value="KPA81790.1"/>
    <property type="molecule type" value="Genomic_DNA"/>
</dbReference>
<feature type="compositionally biased region" description="Low complexity" evidence="1">
    <location>
        <begin position="436"/>
        <end position="462"/>
    </location>
</feature>
<evidence type="ECO:0000313" key="2">
    <source>
        <dbReference type="EMBL" id="KPA81790.1"/>
    </source>
</evidence>
<evidence type="ECO:0000256" key="1">
    <source>
        <dbReference type="SAM" id="MobiDB-lite"/>
    </source>
</evidence>
<keyword evidence="3" id="KW-1185">Reference proteome</keyword>
<dbReference type="PANTHER" id="PTHR14932">
    <property type="entry name" value="RAS GTPASE-RELATED"/>
    <property type="match status" value="1"/>
</dbReference>